<dbReference type="GO" id="GO:0005524">
    <property type="term" value="F:ATP binding"/>
    <property type="evidence" value="ECO:0007669"/>
    <property type="project" value="UniProtKB-KW"/>
</dbReference>
<dbReference type="InterPro" id="IPR004358">
    <property type="entry name" value="Sig_transdc_His_kin-like_C"/>
</dbReference>
<keyword evidence="7" id="KW-0067">ATP-binding</keyword>
<dbReference type="Gene3D" id="3.30.565.10">
    <property type="entry name" value="Histidine kinase-like ATPase, C-terminal domain"/>
    <property type="match status" value="1"/>
</dbReference>
<dbReference type="EMBL" id="JACHEN010000004">
    <property type="protein sequence ID" value="MBB6214913.1"/>
    <property type="molecule type" value="Genomic_DNA"/>
</dbReference>
<dbReference type="InterPro" id="IPR005467">
    <property type="entry name" value="His_kinase_dom"/>
</dbReference>
<evidence type="ECO:0000313" key="11">
    <source>
        <dbReference type="Proteomes" id="UP000579281"/>
    </source>
</evidence>
<dbReference type="InterPro" id="IPR036890">
    <property type="entry name" value="HATPase_C_sf"/>
</dbReference>
<evidence type="ECO:0000256" key="7">
    <source>
        <dbReference type="ARBA" id="ARBA00022840"/>
    </source>
</evidence>
<dbReference type="PRINTS" id="PR00344">
    <property type="entry name" value="BCTRLSENSOR"/>
</dbReference>
<dbReference type="RefSeq" id="WP_184308730.1">
    <property type="nucleotide sequence ID" value="NZ_JACHEN010000004.1"/>
</dbReference>
<dbReference type="SUPFAM" id="SSF55874">
    <property type="entry name" value="ATPase domain of HSP90 chaperone/DNA topoisomerase II/histidine kinase"/>
    <property type="match status" value="1"/>
</dbReference>
<reference evidence="10 11" key="1">
    <citation type="submission" date="2020-08" db="EMBL/GenBank/DDBJ databases">
        <title>Genomic Encyclopedia of Type Strains, Phase IV (KMG-IV): sequencing the most valuable type-strain genomes for metagenomic binning, comparative biology and taxonomic classification.</title>
        <authorList>
            <person name="Goeker M."/>
        </authorList>
    </citation>
    <scope>NUCLEOTIDE SEQUENCE [LARGE SCALE GENOMIC DNA]</scope>
    <source>
        <strain evidence="10 11">DSM 103526</strain>
    </source>
</reference>
<keyword evidence="11" id="KW-1185">Reference proteome</keyword>
<dbReference type="EC" id="2.7.13.3" evidence="2"/>
<evidence type="ECO:0000256" key="4">
    <source>
        <dbReference type="ARBA" id="ARBA00022679"/>
    </source>
</evidence>
<comment type="caution">
    <text evidence="10">The sequence shown here is derived from an EMBL/GenBank/DDBJ whole genome shotgun (WGS) entry which is preliminary data.</text>
</comment>
<evidence type="ECO:0000256" key="1">
    <source>
        <dbReference type="ARBA" id="ARBA00000085"/>
    </source>
</evidence>
<keyword evidence="3" id="KW-0597">Phosphoprotein</keyword>
<gene>
    <name evidence="10" type="ORF">HNQ80_000998</name>
</gene>
<dbReference type="GO" id="GO:0004673">
    <property type="term" value="F:protein histidine kinase activity"/>
    <property type="evidence" value="ECO:0007669"/>
    <property type="project" value="UniProtKB-EC"/>
</dbReference>
<dbReference type="GO" id="GO:0000160">
    <property type="term" value="P:phosphorelay signal transduction system"/>
    <property type="evidence" value="ECO:0007669"/>
    <property type="project" value="UniProtKB-KW"/>
</dbReference>
<dbReference type="InterPro" id="IPR003594">
    <property type="entry name" value="HATPase_dom"/>
</dbReference>
<evidence type="ECO:0000313" key="10">
    <source>
        <dbReference type="EMBL" id="MBB6214913.1"/>
    </source>
</evidence>
<dbReference type="AlphaFoldDB" id="A0A841KND1"/>
<feature type="domain" description="Histidine kinase" evidence="9">
    <location>
        <begin position="1"/>
        <end position="106"/>
    </location>
</feature>
<comment type="catalytic activity">
    <reaction evidence="1">
        <text>ATP + protein L-histidine = ADP + protein N-phospho-L-histidine.</text>
        <dbReference type="EC" id="2.7.13.3"/>
    </reaction>
</comment>
<dbReference type="PANTHER" id="PTHR43065">
    <property type="entry name" value="SENSOR HISTIDINE KINASE"/>
    <property type="match status" value="1"/>
</dbReference>
<evidence type="ECO:0000256" key="3">
    <source>
        <dbReference type="ARBA" id="ARBA00022553"/>
    </source>
</evidence>
<proteinExistence type="predicted"/>
<keyword evidence="8" id="KW-0902">Two-component regulatory system</keyword>
<evidence type="ECO:0000256" key="5">
    <source>
        <dbReference type="ARBA" id="ARBA00022741"/>
    </source>
</evidence>
<evidence type="ECO:0000256" key="8">
    <source>
        <dbReference type="ARBA" id="ARBA00023012"/>
    </source>
</evidence>
<dbReference type="Pfam" id="PF02518">
    <property type="entry name" value="HATPase_c"/>
    <property type="match status" value="1"/>
</dbReference>
<evidence type="ECO:0000256" key="2">
    <source>
        <dbReference type="ARBA" id="ARBA00012438"/>
    </source>
</evidence>
<keyword evidence="5" id="KW-0547">Nucleotide-binding</keyword>
<accession>A0A841KND1</accession>
<keyword evidence="6" id="KW-0418">Kinase</keyword>
<dbReference type="Proteomes" id="UP000579281">
    <property type="component" value="Unassembled WGS sequence"/>
</dbReference>
<dbReference type="PROSITE" id="PS50109">
    <property type="entry name" value="HIS_KIN"/>
    <property type="match status" value="1"/>
</dbReference>
<organism evidence="10 11">
    <name type="scientific">Anaerosolibacter carboniphilus</name>
    <dbReference type="NCBI Taxonomy" id="1417629"/>
    <lineage>
        <taxon>Bacteria</taxon>
        <taxon>Bacillati</taxon>
        <taxon>Bacillota</taxon>
        <taxon>Clostridia</taxon>
        <taxon>Peptostreptococcales</taxon>
        <taxon>Thermotaleaceae</taxon>
        <taxon>Anaerosolibacter</taxon>
    </lineage>
</organism>
<sequence length="184" mass="20563">MRELSLHILDIAQNSIAAEASCIEIEISEDTVQDILIISIIDNGKGMDESFLQKVTDPFVTSRNTRKVGLGISLFKVAAEMCNGIFTIHSAIGKGTTVTAQFQRSHIDRVPLGNMAETVMTLIMSNEQIDYIYKHTLNGKKFVFDTREVKKVLENVPLGTFEVLDWIKNYIEEGLRELNEAVVG</sequence>
<protein>
    <recommendedName>
        <fullName evidence="2">histidine kinase</fullName>
        <ecNumber evidence="2">2.7.13.3</ecNumber>
    </recommendedName>
</protein>
<evidence type="ECO:0000259" key="9">
    <source>
        <dbReference type="PROSITE" id="PS50109"/>
    </source>
</evidence>
<keyword evidence="4" id="KW-0808">Transferase</keyword>
<evidence type="ECO:0000256" key="6">
    <source>
        <dbReference type="ARBA" id="ARBA00022777"/>
    </source>
</evidence>
<dbReference type="PANTHER" id="PTHR43065:SF10">
    <property type="entry name" value="PEROXIDE STRESS-ACTIVATED HISTIDINE KINASE MAK3"/>
    <property type="match status" value="1"/>
</dbReference>
<name>A0A841KND1_9FIRM</name>